<dbReference type="PROSITE" id="PS50935">
    <property type="entry name" value="SSB"/>
    <property type="match status" value="1"/>
</dbReference>
<proteinExistence type="predicted"/>
<dbReference type="SUPFAM" id="SSF50249">
    <property type="entry name" value="Nucleic acid-binding proteins"/>
    <property type="match status" value="1"/>
</dbReference>
<reference evidence="4 5" key="1">
    <citation type="journal article" date="2023" name="Environ Microbiome">
        <title>A coral-associated actinobacterium mitigates coral bleaching under heat stress.</title>
        <authorList>
            <person name="Li J."/>
            <person name="Zou Y."/>
            <person name="Li Q."/>
            <person name="Zhang J."/>
            <person name="Bourne D.G."/>
            <person name="Lyu Y."/>
            <person name="Liu C."/>
            <person name="Zhang S."/>
        </authorList>
    </citation>
    <scope>NUCLEOTIDE SEQUENCE [LARGE SCALE GENOMIC DNA]</scope>
    <source>
        <strain evidence="4 5">SCSIO 13291</strain>
    </source>
</reference>
<organism evidence="4 5">
    <name type="scientific">Propioniciclava soli</name>
    <dbReference type="NCBI Taxonomy" id="2775081"/>
    <lineage>
        <taxon>Bacteria</taxon>
        <taxon>Bacillati</taxon>
        <taxon>Actinomycetota</taxon>
        <taxon>Actinomycetes</taxon>
        <taxon>Propionibacteriales</taxon>
        <taxon>Propionibacteriaceae</taxon>
        <taxon>Propioniciclava</taxon>
    </lineage>
</organism>
<keyword evidence="1 2" id="KW-0238">DNA-binding</keyword>
<evidence type="ECO:0000313" key="4">
    <source>
        <dbReference type="EMBL" id="WZW99284.1"/>
    </source>
</evidence>
<feature type="region of interest" description="Disordered" evidence="3">
    <location>
        <begin position="116"/>
        <end position="152"/>
    </location>
</feature>
<evidence type="ECO:0000256" key="1">
    <source>
        <dbReference type="ARBA" id="ARBA00023125"/>
    </source>
</evidence>
<protein>
    <submittedName>
        <fullName evidence="4">Single-stranded DNA-binding protein</fullName>
    </submittedName>
</protein>
<sequence length="152" mass="17080">MSIQTQQAVSGFVASEPQLSFTEKGDARLYMKFGLEHYRREADNSFTKLETTFHDLIAFKAAAEFGHQKLAKGDNFIADGRVREYSYERDGQRHEGEEFIATRLGHDLARTRYEVDRTPRRNATEQAAPAREVSAFTSPEPSRPAAAPAIGI</sequence>
<dbReference type="EMBL" id="CP115965">
    <property type="protein sequence ID" value="WZW99284.1"/>
    <property type="molecule type" value="Genomic_DNA"/>
</dbReference>
<dbReference type="GO" id="GO:0003677">
    <property type="term" value="F:DNA binding"/>
    <property type="evidence" value="ECO:0007669"/>
    <property type="project" value="UniProtKB-KW"/>
</dbReference>
<dbReference type="Proteomes" id="UP001434337">
    <property type="component" value="Chromosome"/>
</dbReference>
<dbReference type="InterPro" id="IPR000424">
    <property type="entry name" value="Primosome_PriB/ssb"/>
</dbReference>
<dbReference type="Gene3D" id="2.40.50.140">
    <property type="entry name" value="Nucleic acid-binding proteins"/>
    <property type="match status" value="1"/>
</dbReference>
<keyword evidence="5" id="KW-1185">Reference proteome</keyword>
<accession>A0ABZ3CAT3</accession>
<evidence type="ECO:0000313" key="5">
    <source>
        <dbReference type="Proteomes" id="UP001434337"/>
    </source>
</evidence>
<name>A0ABZ3CAT3_9ACTN</name>
<evidence type="ECO:0000256" key="3">
    <source>
        <dbReference type="SAM" id="MobiDB-lite"/>
    </source>
</evidence>
<dbReference type="CDD" id="cd04496">
    <property type="entry name" value="SSB_OBF"/>
    <property type="match status" value="1"/>
</dbReference>
<gene>
    <name evidence="4" type="ORF">PCC79_03555</name>
</gene>
<evidence type="ECO:0000256" key="2">
    <source>
        <dbReference type="PROSITE-ProRule" id="PRU00252"/>
    </source>
</evidence>
<feature type="compositionally biased region" description="Low complexity" evidence="3">
    <location>
        <begin position="138"/>
        <end position="152"/>
    </location>
</feature>
<dbReference type="Pfam" id="PF00436">
    <property type="entry name" value="SSB"/>
    <property type="match status" value="1"/>
</dbReference>
<dbReference type="InterPro" id="IPR012340">
    <property type="entry name" value="NA-bd_OB-fold"/>
</dbReference>
<dbReference type="RefSeq" id="WP_342373020.1">
    <property type="nucleotide sequence ID" value="NZ_CP115965.1"/>
</dbReference>